<reference evidence="5 6" key="1">
    <citation type="journal article" date="2019" name="PLoS Negl. Trop. Dis.">
        <title>Revisiting the worldwide diversity of Leptospira species in the environment.</title>
        <authorList>
            <person name="Vincent A.T."/>
            <person name="Schiettekatte O."/>
            <person name="Bourhy P."/>
            <person name="Veyrier F.J."/>
            <person name="Picardeau M."/>
        </authorList>
    </citation>
    <scope>NUCLEOTIDE SEQUENCE [LARGE SCALE GENOMIC DNA]</scope>
    <source>
        <strain evidence="5 6">201800273</strain>
    </source>
</reference>
<dbReference type="AlphaFoldDB" id="A0A7I0HN31"/>
<dbReference type="RefSeq" id="WP_135771641.1">
    <property type="nucleotide sequence ID" value="NZ_RQFT01000012.1"/>
</dbReference>
<comment type="similarity">
    <text evidence="2">Belongs to the methyl-accepting chemotaxis (MCP) protein family.</text>
</comment>
<feature type="domain" description="Methyl-accepting transducer" evidence="4">
    <location>
        <begin position="1"/>
        <end position="58"/>
    </location>
</feature>
<organism evidence="5 6">
    <name type="scientific">Leptospira bouyouniensis</name>
    <dbReference type="NCBI Taxonomy" id="2484911"/>
    <lineage>
        <taxon>Bacteria</taxon>
        <taxon>Pseudomonadati</taxon>
        <taxon>Spirochaetota</taxon>
        <taxon>Spirochaetia</taxon>
        <taxon>Leptospirales</taxon>
        <taxon>Leptospiraceae</taxon>
        <taxon>Leptospira</taxon>
    </lineage>
</organism>
<dbReference type="GO" id="GO:0007165">
    <property type="term" value="P:signal transduction"/>
    <property type="evidence" value="ECO:0007669"/>
    <property type="project" value="UniProtKB-KW"/>
</dbReference>
<dbReference type="InterPro" id="IPR004090">
    <property type="entry name" value="Chemotax_Me-accpt_rcpt"/>
</dbReference>
<accession>A0A7I0HN31</accession>
<dbReference type="PROSITE" id="PS50111">
    <property type="entry name" value="CHEMOTAXIS_TRANSDUC_2"/>
    <property type="match status" value="1"/>
</dbReference>
<dbReference type="GO" id="GO:0016020">
    <property type="term" value="C:membrane"/>
    <property type="evidence" value="ECO:0007669"/>
    <property type="project" value="InterPro"/>
</dbReference>
<evidence type="ECO:0000313" key="6">
    <source>
        <dbReference type="Proteomes" id="UP000297641"/>
    </source>
</evidence>
<protein>
    <recommendedName>
        <fullName evidence="4">Methyl-accepting transducer domain-containing protein</fullName>
    </recommendedName>
</protein>
<dbReference type="PRINTS" id="PR00260">
    <property type="entry name" value="CHEMTRNSDUCR"/>
</dbReference>
<evidence type="ECO:0000256" key="3">
    <source>
        <dbReference type="PROSITE-ProRule" id="PRU00284"/>
    </source>
</evidence>
<dbReference type="GO" id="GO:0004888">
    <property type="term" value="F:transmembrane signaling receptor activity"/>
    <property type="evidence" value="ECO:0007669"/>
    <property type="project" value="InterPro"/>
</dbReference>
<dbReference type="PANTHER" id="PTHR32089:SF112">
    <property type="entry name" value="LYSOZYME-LIKE PROTEIN-RELATED"/>
    <property type="match status" value="1"/>
</dbReference>
<dbReference type="PANTHER" id="PTHR32089">
    <property type="entry name" value="METHYL-ACCEPTING CHEMOTAXIS PROTEIN MCPB"/>
    <property type="match status" value="1"/>
</dbReference>
<proteinExistence type="inferred from homology"/>
<evidence type="ECO:0000313" key="5">
    <source>
        <dbReference type="EMBL" id="TGL03159.1"/>
    </source>
</evidence>
<dbReference type="Proteomes" id="UP000297641">
    <property type="component" value="Unassembled WGS sequence"/>
</dbReference>
<gene>
    <name evidence="5" type="ORF">EHQ43_15280</name>
</gene>
<sequence>MQFSDFVSLINSIAVKVNLLSLNAAIESTRSGGHGRGFAVVAEEISKLADATTKNSKNHSGKCSIDSQE</sequence>
<evidence type="ECO:0000259" key="4">
    <source>
        <dbReference type="PROSITE" id="PS50111"/>
    </source>
</evidence>
<evidence type="ECO:0000256" key="2">
    <source>
        <dbReference type="ARBA" id="ARBA00029447"/>
    </source>
</evidence>
<dbReference type="Pfam" id="PF00015">
    <property type="entry name" value="MCPsignal"/>
    <property type="match status" value="1"/>
</dbReference>
<dbReference type="SUPFAM" id="SSF58104">
    <property type="entry name" value="Methyl-accepting chemotaxis protein (MCP) signaling domain"/>
    <property type="match status" value="1"/>
</dbReference>
<comment type="caution">
    <text evidence="5">The sequence shown here is derived from an EMBL/GenBank/DDBJ whole genome shotgun (WGS) entry which is preliminary data.</text>
</comment>
<name>A0A7I0HN31_9LEPT</name>
<dbReference type="Gene3D" id="1.10.287.950">
    <property type="entry name" value="Methyl-accepting chemotaxis protein"/>
    <property type="match status" value="1"/>
</dbReference>
<evidence type="ECO:0000256" key="1">
    <source>
        <dbReference type="ARBA" id="ARBA00023224"/>
    </source>
</evidence>
<keyword evidence="1 3" id="KW-0807">Transducer</keyword>
<dbReference type="EMBL" id="RQFT01000012">
    <property type="protein sequence ID" value="TGL03159.1"/>
    <property type="molecule type" value="Genomic_DNA"/>
</dbReference>
<dbReference type="InterPro" id="IPR004089">
    <property type="entry name" value="MCPsignal_dom"/>
</dbReference>
<dbReference type="GO" id="GO:0006935">
    <property type="term" value="P:chemotaxis"/>
    <property type="evidence" value="ECO:0007669"/>
    <property type="project" value="InterPro"/>
</dbReference>